<dbReference type="InterPro" id="IPR051199">
    <property type="entry name" value="LPS_LOS_Heptosyltrfase"/>
</dbReference>
<keyword evidence="1" id="KW-0328">Glycosyltransferase</keyword>
<dbReference type="InterPro" id="IPR002201">
    <property type="entry name" value="Glyco_trans_9"/>
</dbReference>
<dbReference type="AlphaFoldDB" id="A0A2S4NBW4"/>
<proteinExistence type="predicted"/>
<accession>A0A2S4NBW4</accession>
<gene>
    <name evidence="3" type="ORF">Q361_10141</name>
</gene>
<reference evidence="3 4" key="1">
    <citation type="submission" date="2018-01" db="EMBL/GenBank/DDBJ databases">
        <title>Genomic Encyclopedia of Type Strains, Phase I: the one thousand microbial genomes (KMG-I) project.</title>
        <authorList>
            <person name="Goeker M."/>
        </authorList>
    </citation>
    <scope>NUCLEOTIDE SEQUENCE [LARGE SCALE GENOMIC DNA]</scope>
    <source>
        <strain evidence="3 4">DSM 17960</strain>
    </source>
</reference>
<comment type="caution">
    <text evidence="3">The sequence shown here is derived from an EMBL/GenBank/DDBJ whole genome shotgun (WGS) entry which is preliminary data.</text>
</comment>
<dbReference type="Pfam" id="PF01075">
    <property type="entry name" value="Glyco_transf_9"/>
    <property type="match status" value="1"/>
</dbReference>
<dbReference type="GO" id="GO:0008713">
    <property type="term" value="F:ADP-heptose-lipopolysaccharide heptosyltransferase activity"/>
    <property type="evidence" value="ECO:0007669"/>
    <property type="project" value="TreeGrafter"/>
</dbReference>
<organism evidence="3 4">
    <name type="scientific">Flavobacterium croceum DSM 17960</name>
    <dbReference type="NCBI Taxonomy" id="1121886"/>
    <lineage>
        <taxon>Bacteria</taxon>
        <taxon>Pseudomonadati</taxon>
        <taxon>Bacteroidota</taxon>
        <taxon>Flavobacteriia</taxon>
        <taxon>Flavobacteriales</taxon>
        <taxon>Flavobacteriaceae</taxon>
        <taxon>Flavobacterium</taxon>
    </lineage>
</organism>
<evidence type="ECO:0000313" key="3">
    <source>
        <dbReference type="EMBL" id="POS02943.1"/>
    </source>
</evidence>
<dbReference type="Gene3D" id="3.40.50.2000">
    <property type="entry name" value="Glycogen Phosphorylase B"/>
    <property type="match status" value="2"/>
</dbReference>
<keyword evidence="4" id="KW-1185">Reference proteome</keyword>
<sequence length="345" mass="38746">MVKKQPHIAIIRLSAMGDVAMIVPVILAFAKQYPHVVITVVSKSFFKSIFKLIPNVNFVSVHTHHQHKGLFGIVKLAQTLKRKKVTHIADLHHVLRTKIIRLFFLFSNVKIAVTDKGRAEKKALTRAKNKVFKPLKPMTERHLETFAKLGFPLEFSQPYFLPKLELSDRTLEVSGIKTTTWIGIAPFAQHQGKIYPLDLMEQVLSNLSQQQNVTLFLFGGGKKECEVLKDISEKYTNVKSVAGAISLEHELELISNLDVMLSMDSGNAHLAALFGVKTITLWGATHPFAGFAPYAQPLENCLVADRLVYPLLPTSVYGNKQVEGYEQVMRTILPEKIVETVLKQL</sequence>
<dbReference type="PANTHER" id="PTHR30160">
    <property type="entry name" value="TETRAACYLDISACCHARIDE 4'-KINASE-RELATED"/>
    <property type="match status" value="1"/>
</dbReference>
<evidence type="ECO:0000256" key="2">
    <source>
        <dbReference type="ARBA" id="ARBA00022679"/>
    </source>
</evidence>
<dbReference type="EMBL" id="PQNY01000001">
    <property type="protein sequence ID" value="POS02943.1"/>
    <property type="molecule type" value="Genomic_DNA"/>
</dbReference>
<protein>
    <submittedName>
        <fullName evidence="3">ADP-heptose:LPS heptosyltransferase</fullName>
    </submittedName>
</protein>
<dbReference type="GO" id="GO:0005829">
    <property type="term" value="C:cytosol"/>
    <property type="evidence" value="ECO:0007669"/>
    <property type="project" value="TreeGrafter"/>
</dbReference>
<dbReference type="Proteomes" id="UP000237056">
    <property type="component" value="Unassembled WGS sequence"/>
</dbReference>
<evidence type="ECO:0000313" key="4">
    <source>
        <dbReference type="Proteomes" id="UP000237056"/>
    </source>
</evidence>
<evidence type="ECO:0000256" key="1">
    <source>
        <dbReference type="ARBA" id="ARBA00022676"/>
    </source>
</evidence>
<dbReference type="RefSeq" id="WP_245874587.1">
    <property type="nucleotide sequence ID" value="NZ_PQNY01000001.1"/>
</dbReference>
<keyword evidence="2 3" id="KW-0808">Transferase</keyword>
<dbReference type="SUPFAM" id="SSF53756">
    <property type="entry name" value="UDP-Glycosyltransferase/glycogen phosphorylase"/>
    <property type="match status" value="1"/>
</dbReference>
<dbReference type="PANTHER" id="PTHR30160:SF22">
    <property type="entry name" value="LIPOPOLYSACCHARIDE CORE BIOSYNTHESIS PROTEIN"/>
    <property type="match status" value="1"/>
</dbReference>
<name>A0A2S4NBW4_9FLAO</name>
<dbReference type="GO" id="GO:0009244">
    <property type="term" value="P:lipopolysaccharide core region biosynthetic process"/>
    <property type="evidence" value="ECO:0007669"/>
    <property type="project" value="TreeGrafter"/>
</dbReference>
<dbReference type="CDD" id="cd03789">
    <property type="entry name" value="GT9_LPS_heptosyltransferase"/>
    <property type="match status" value="1"/>
</dbReference>